<dbReference type="Gene3D" id="1.10.10.10">
    <property type="entry name" value="Winged helix-like DNA-binding domain superfamily/Winged helix DNA-binding domain"/>
    <property type="match status" value="1"/>
</dbReference>
<dbReference type="RefSeq" id="WP_093033631.1">
    <property type="nucleotide sequence ID" value="NZ_FOAG01000003.1"/>
</dbReference>
<dbReference type="Pfam" id="PF00196">
    <property type="entry name" value="GerE"/>
    <property type="match status" value="1"/>
</dbReference>
<dbReference type="SMART" id="SM00421">
    <property type="entry name" value="HTH_LUXR"/>
    <property type="match status" value="1"/>
</dbReference>
<keyword evidence="1" id="KW-0805">Transcription regulation</keyword>
<dbReference type="STRING" id="1287727.SAMN05443999_103105"/>
<keyword evidence="6" id="KW-1185">Reference proteome</keyword>
<dbReference type="Gene3D" id="3.30.450.80">
    <property type="entry name" value="Transcription factor LuxR-like, autoinducer-binding domain"/>
    <property type="match status" value="1"/>
</dbReference>
<dbReference type="InterPro" id="IPR000792">
    <property type="entry name" value="Tscrpt_reg_LuxR_C"/>
</dbReference>
<dbReference type="SUPFAM" id="SSF75516">
    <property type="entry name" value="Pheromone-binding domain of LuxR-like quorum-sensing transcription factors"/>
    <property type="match status" value="1"/>
</dbReference>
<dbReference type="PROSITE" id="PS50043">
    <property type="entry name" value="HTH_LUXR_2"/>
    <property type="match status" value="1"/>
</dbReference>
<keyword evidence="3" id="KW-0804">Transcription</keyword>
<proteinExistence type="predicted"/>
<reference evidence="5 6" key="1">
    <citation type="submission" date="2016-10" db="EMBL/GenBank/DDBJ databases">
        <authorList>
            <person name="de Groot N.N."/>
        </authorList>
    </citation>
    <scope>NUCLEOTIDE SEQUENCE [LARGE SCALE GENOMIC DNA]</scope>
    <source>
        <strain evidence="5 6">DSM 100674</strain>
    </source>
</reference>
<accession>A0A1H7LQC4</accession>
<evidence type="ECO:0000256" key="2">
    <source>
        <dbReference type="ARBA" id="ARBA00023125"/>
    </source>
</evidence>
<dbReference type="EMBL" id="FOAG01000003">
    <property type="protein sequence ID" value="SEL00918.1"/>
    <property type="molecule type" value="Genomic_DNA"/>
</dbReference>
<sequence length="243" mass="27220">MHKLPGVYLDYDLFDLGALPDASEDFVGFLFNIREKFGLDDVAYAGMNPINGSVFGHVTYGDAWKMHYVEHGFHRIDPTLQKARRSIAPVDWSRLERDQDFRRVFDDARDFGIHDQGLTIPVRGPYGDIGGLSVTSSLSRTEWNKLKSDVIVGLQSVAVHVHDMVIRSDSLSNLLKTPNLSQREIEVLQWISAGKSQQDIADILTISNRTVEVHLRSARHKLYALTTAQAVGRAISMGLIYPG</sequence>
<dbReference type="CDD" id="cd06170">
    <property type="entry name" value="LuxR_C_like"/>
    <property type="match status" value="1"/>
</dbReference>
<dbReference type="OrthoDB" id="9803630at2"/>
<dbReference type="InterPro" id="IPR036388">
    <property type="entry name" value="WH-like_DNA-bd_sf"/>
</dbReference>
<keyword evidence="2" id="KW-0238">DNA-binding</keyword>
<dbReference type="Proteomes" id="UP000199582">
    <property type="component" value="Unassembled WGS sequence"/>
</dbReference>
<dbReference type="PANTHER" id="PTHR44688:SF16">
    <property type="entry name" value="DNA-BINDING TRANSCRIPTIONAL ACTIVATOR DEVR_DOSR"/>
    <property type="match status" value="1"/>
</dbReference>
<dbReference type="Pfam" id="PF03472">
    <property type="entry name" value="Autoind_bind"/>
    <property type="match status" value="1"/>
</dbReference>
<dbReference type="InterPro" id="IPR016032">
    <property type="entry name" value="Sig_transdc_resp-reg_C-effctor"/>
</dbReference>
<gene>
    <name evidence="5" type="ORF">SAMN05443999_103105</name>
</gene>
<dbReference type="InterPro" id="IPR005143">
    <property type="entry name" value="TF_LuxR_autoind-bd_dom"/>
</dbReference>
<dbReference type="PANTHER" id="PTHR44688">
    <property type="entry name" value="DNA-BINDING TRANSCRIPTIONAL ACTIVATOR DEVR_DOSR"/>
    <property type="match status" value="1"/>
</dbReference>
<evidence type="ECO:0000313" key="6">
    <source>
        <dbReference type="Proteomes" id="UP000199582"/>
    </source>
</evidence>
<organism evidence="5 6">
    <name type="scientific">Roseovarius azorensis</name>
    <dbReference type="NCBI Taxonomy" id="1287727"/>
    <lineage>
        <taxon>Bacteria</taxon>
        <taxon>Pseudomonadati</taxon>
        <taxon>Pseudomonadota</taxon>
        <taxon>Alphaproteobacteria</taxon>
        <taxon>Rhodobacterales</taxon>
        <taxon>Roseobacteraceae</taxon>
        <taxon>Roseovarius</taxon>
    </lineage>
</organism>
<feature type="domain" description="HTH luxR-type" evidence="4">
    <location>
        <begin position="173"/>
        <end position="238"/>
    </location>
</feature>
<evidence type="ECO:0000259" key="4">
    <source>
        <dbReference type="PROSITE" id="PS50043"/>
    </source>
</evidence>
<dbReference type="SUPFAM" id="SSF46894">
    <property type="entry name" value="C-terminal effector domain of the bipartite response regulators"/>
    <property type="match status" value="1"/>
</dbReference>
<evidence type="ECO:0000313" key="5">
    <source>
        <dbReference type="EMBL" id="SEL00918.1"/>
    </source>
</evidence>
<dbReference type="PRINTS" id="PR00038">
    <property type="entry name" value="HTHLUXR"/>
</dbReference>
<name>A0A1H7LQC4_9RHOB</name>
<evidence type="ECO:0000256" key="3">
    <source>
        <dbReference type="ARBA" id="ARBA00023163"/>
    </source>
</evidence>
<evidence type="ECO:0000256" key="1">
    <source>
        <dbReference type="ARBA" id="ARBA00023015"/>
    </source>
</evidence>
<dbReference type="GO" id="GO:0003677">
    <property type="term" value="F:DNA binding"/>
    <property type="evidence" value="ECO:0007669"/>
    <property type="project" value="UniProtKB-KW"/>
</dbReference>
<dbReference type="AlphaFoldDB" id="A0A1H7LQC4"/>
<protein>
    <submittedName>
        <fullName evidence="5">Transcriptional regulator, LuxR family</fullName>
    </submittedName>
</protein>
<dbReference type="InterPro" id="IPR036693">
    <property type="entry name" value="TF_LuxR_autoind-bd_dom_sf"/>
</dbReference>
<dbReference type="GO" id="GO:0006355">
    <property type="term" value="P:regulation of DNA-templated transcription"/>
    <property type="evidence" value="ECO:0007669"/>
    <property type="project" value="InterPro"/>
</dbReference>